<protein>
    <submittedName>
        <fullName evidence="6">ABC transporter ATP-binding protein</fullName>
    </submittedName>
</protein>
<dbReference type="Gene3D" id="3.40.50.300">
    <property type="entry name" value="P-loop containing nucleotide triphosphate hydrolases"/>
    <property type="match status" value="1"/>
</dbReference>
<evidence type="ECO:0000313" key="6">
    <source>
        <dbReference type="EMBL" id="NIA68508.1"/>
    </source>
</evidence>
<name>A0A967EWV1_9PROT</name>
<dbReference type="EMBL" id="JAAQPH010000005">
    <property type="protein sequence ID" value="NIA68508.1"/>
    <property type="molecule type" value="Genomic_DNA"/>
</dbReference>
<dbReference type="InterPro" id="IPR050166">
    <property type="entry name" value="ABC_transporter_ATP-bind"/>
</dbReference>
<keyword evidence="7" id="KW-1185">Reference proteome</keyword>
<dbReference type="PROSITE" id="PS00211">
    <property type="entry name" value="ABC_TRANSPORTER_1"/>
    <property type="match status" value="1"/>
</dbReference>
<proteinExistence type="inferred from homology"/>
<dbReference type="InterPro" id="IPR027417">
    <property type="entry name" value="P-loop_NTPase"/>
</dbReference>
<dbReference type="AlphaFoldDB" id="A0A967EWV1"/>
<dbReference type="GO" id="GO:0005524">
    <property type="term" value="F:ATP binding"/>
    <property type="evidence" value="ECO:0007669"/>
    <property type="project" value="UniProtKB-KW"/>
</dbReference>
<dbReference type="SMART" id="SM00382">
    <property type="entry name" value="AAA"/>
    <property type="match status" value="1"/>
</dbReference>
<dbReference type="PANTHER" id="PTHR42788:SF19">
    <property type="entry name" value="ALIPHATIC SULFONATES IMPORT ATP-BINDING PROTEIN SSUB 2"/>
    <property type="match status" value="1"/>
</dbReference>
<dbReference type="GO" id="GO:0016887">
    <property type="term" value="F:ATP hydrolysis activity"/>
    <property type="evidence" value="ECO:0007669"/>
    <property type="project" value="InterPro"/>
</dbReference>
<dbReference type="InterPro" id="IPR003593">
    <property type="entry name" value="AAA+_ATPase"/>
</dbReference>
<keyword evidence="3" id="KW-0547">Nucleotide-binding</keyword>
<keyword evidence="2" id="KW-0813">Transport</keyword>
<dbReference type="SUPFAM" id="SSF52540">
    <property type="entry name" value="P-loop containing nucleoside triphosphate hydrolases"/>
    <property type="match status" value="1"/>
</dbReference>
<comment type="caution">
    <text evidence="6">The sequence shown here is derived from an EMBL/GenBank/DDBJ whole genome shotgun (WGS) entry which is preliminary data.</text>
</comment>
<dbReference type="PROSITE" id="PS50893">
    <property type="entry name" value="ABC_TRANSPORTER_2"/>
    <property type="match status" value="1"/>
</dbReference>
<keyword evidence="4 6" id="KW-0067">ATP-binding</keyword>
<evidence type="ECO:0000313" key="7">
    <source>
        <dbReference type="Proteomes" id="UP000761264"/>
    </source>
</evidence>
<evidence type="ECO:0000256" key="1">
    <source>
        <dbReference type="ARBA" id="ARBA00005417"/>
    </source>
</evidence>
<reference evidence="6" key="1">
    <citation type="submission" date="2020-03" db="EMBL/GenBank/DDBJ databases">
        <title>Genome of Pelagibius litoralis DSM 21314T.</title>
        <authorList>
            <person name="Wang G."/>
        </authorList>
    </citation>
    <scope>NUCLEOTIDE SEQUENCE</scope>
    <source>
        <strain evidence="6">DSM 21314</strain>
    </source>
</reference>
<dbReference type="InterPro" id="IPR003439">
    <property type="entry name" value="ABC_transporter-like_ATP-bd"/>
</dbReference>
<sequence>MTGQAPSVRLRGAALRFGGRAVFSDLDLDLPAGRWTCLLGESGIGKTSLLRLIAGLGSADETRGHLSCSDGLPLAGRVAYMGQRDLLLPWTTVLQNVVLGARLRGGRAAARETEGRAAALLRAVGLAGREEDLPGSLSGGMRQRVALARTLFEDCPVVLMDEPFSALDAVTRHRLQALASDLLRGCTVFMVTHDPLEALRLADRIEVLAGLPPQLRPVFEPAGQAPRPLDDPALAQQAGRLMIVLGDGARAA</sequence>
<evidence type="ECO:0000256" key="4">
    <source>
        <dbReference type="ARBA" id="ARBA00022840"/>
    </source>
</evidence>
<dbReference type="RefSeq" id="WP_167223192.1">
    <property type="nucleotide sequence ID" value="NZ_JAAQPH010000005.1"/>
</dbReference>
<dbReference type="Pfam" id="PF00005">
    <property type="entry name" value="ABC_tran"/>
    <property type="match status" value="1"/>
</dbReference>
<dbReference type="PANTHER" id="PTHR42788">
    <property type="entry name" value="TAURINE IMPORT ATP-BINDING PROTEIN-RELATED"/>
    <property type="match status" value="1"/>
</dbReference>
<comment type="similarity">
    <text evidence="1">Belongs to the ABC transporter superfamily.</text>
</comment>
<evidence type="ECO:0000259" key="5">
    <source>
        <dbReference type="PROSITE" id="PS50893"/>
    </source>
</evidence>
<evidence type="ECO:0000256" key="3">
    <source>
        <dbReference type="ARBA" id="ARBA00022741"/>
    </source>
</evidence>
<evidence type="ECO:0000256" key="2">
    <source>
        <dbReference type="ARBA" id="ARBA00022448"/>
    </source>
</evidence>
<dbReference type="Proteomes" id="UP000761264">
    <property type="component" value="Unassembled WGS sequence"/>
</dbReference>
<organism evidence="6 7">
    <name type="scientific">Pelagibius litoralis</name>
    <dbReference type="NCBI Taxonomy" id="374515"/>
    <lineage>
        <taxon>Bacteria</taxon>
        <taxon>Pseudomonadati</taxon>
        <taxon>Pseudomonadota</taxon>
        <taxon>Alphaproteobacteria</taxon>
        <taxon>Rhodospirillales</taxon>
        <taxon>Rhodovibrionaceae</taxon>
        <taxon>Pelagibius</taxon>
    </lineage>
</organism>
<accession>A0A967EWV1</accession>
<feature type="domain" description="ABC transporter" evidence="5">
    <location>
        <begin position="8"/>
        <end position="235"/>
    </location>
</feature>
<gene>
    <name evidence="6" type="ORF">HBA54_07870</name>
</gene>
<dbReference type="InterPro" id="IPR017871">
    <property type="entry name" value="ABC_transporter-like_CS"/>
</dbReference>